<keyword evidence="2" id="KW-0843">Virulence</keyword>
<reference evidence="6 7" key="1">
    <citation type="journal article" date="2018" name="PLoS Genet.">
        <title>Repeat elements organise 3D genome structure and mediate transcription in the filamentous fungus Epichloe festucae.</title>
        <authorList>
            <person name="Winter D.J."/>
            <person name="Ganley A.R.D."/>
            <person name="Young C.A."/>
            <person name="Liachko I."/>
            <person name="Schardl C.L."/>
            <person name="Dupont P.Y."/>
            <person name="Berry D."/>
            <person name="Ram A."/>
            <person name="Scott B."/>
            <person name="Cox M.P."/>
        </authorList>
    </citation>
    <scope>NUCLEOTIDE SEQUENCE [LARGE SCALE GENOMIC DNA]</scope>
    <source>
        <strain evidence="6 7">Fl1</strain>
    </source>
</reference>
<dbReference type="InterPro" id="IPR053214">
    <property type="entry name" value="LysM12-like"/>
</dbReference>
<dbReference type="Pfam" id="PF01476">
    <property type="entry name" value="LysM"/>
    <property type="match status" value="1"/>
</dbReference>
<keyword evidence="7" id="KW-1185">Reference proteome</keyword>
<evidence type="ECO:0000256" key="1">
    <source>
        <dbReference type="ARBA" id="ARBA00022669"/>
    </source>
</evidence>
<evidence type="ECO:0000256" key="2">
    <source>
        <dbReference type="ARBA" id="ARBA00023026"/>
    </source>
</evidence>
<dbReference type="PANTHER" id="PTHR47700:SF2">
    <property type="entry name" value="CHITINASE"/>
    <property type="match status" value="1"/>
</dbReference>
<dbReference type="GO" id="GO:0008061">
    <property type="term" value="F:chitin binding"/>
    <property type="evidence" value="ECO:0007669"/>
    <property type="project" value="UniProtKB-KW"/>
</dbReference>
<keyword evidence="4" id="KW-0732">Signal</keyword>
<organism evidence="6 7">
    <name type="scientific">Epichloe festucae (strain Fl1)</name>
    <dbReference type="NCBI Taxonomy" id="877507"/>
    <lineage>
        <taxon>Eukaryota</taxon>
        <taxon>Fungi</taxon>
        <taxon>Dikarya</taxon>
        <taxon>Ascomycota</taxon>
        <taxon>Pezizomycotina</taxon>
        <taxon>Sordariomycetes</taxon>
        <taxon>Hypocreomycetidae</taxon>
        <taxon>Hypocreales</taxon>
        <taxon>Clavicipitaceae</taxon>
        <taxon>Epichloe</taxon>
    </lineage>
</organism>
<proteinExistence type="inferred from homology"/>
<name>A0A7S9PX28_EPIFF</name>
<feature type="chain" id="PRO_5034611829" description="LysM domain-containing protein" evidence="4">
    <location>
        <begin position="23"/>
        <end position="484"/>
    </location>
</feature>
<evidence type="ECO:0000259" key="5">
    <source>
        <dbReference type="PROSITE" id="PS51782"/>
    </source>
</evidence>
<protein>
    <recommendedName>
        <fullName evidence="5">LysM domain-containing protein</fullName>
    </recommendedName>
</protein>
<dbReference type="EMBL" id="CP031388">
    <property type="protein sequence ID" value="QPH06480.1"/>
    <property type="molecule type" value="Genomic_DNA"/>
</dbReference>
<dbReference type="InterPro" id="IPR018392">
    <property type="entry name" value="LysM"/>
</dbReference>
<evidence type="ECO:0000256" key="4">
    <source>
        <dbReference type="SAM" id="SignalP"/>
    </source>
</evidence>
<dbReference type="PROSITE" id="PS51782">
    <property type="entry name" value="LYSM"/>
    <property type="match status" value="2"/>
</dbReference>
<dbReference type="AlphaFoldDB" id="A0A7S9PX28"/>
<gene>
    <name evidence="6" type="ORF">C2857_004983</name>
</gene>
<evidence type="ECO:0000256" key="3">
    <source>
        <dbReference type="ARBA" id="ARBA00044955"/>
    </source>
</evidence>
<feature type="domain" description="LysM" evidence="5">
    <location>
        <begin position="342"/>
        <end position="388"/>
    </location>
</feature>
<dbReference type="SUPFAM" id="SSF54106">
    <property type="entry name" value="LysM domain"/>
    <property type="match status" value="1"/>
</dbReference>
<dbReference type="InterPro" id="IPR036779">
    <property type="entry name" value="LysM_dom_sf"/>
</dbReference>
<sequence>MTLSLFLAAFLLAASWVQTAGAVLPELERFYSDLKLCPATCHSSNDPSNWTIYHEVRRLDVCNQPVLLDFNLYTTIEDQATDVTIRSCTVGDADAKVNLLLLKQPFFKSQSDHLEQSSAGSAPRLANRADAKYLHCGRYPPSLQQLLKRHTIRYKNSATSMGNAEQHRVERCRGCFGKVMLAKYNETLVGVYLGSSVDNRSAKDLIQRFINKVKEEGVGTRKAIQICRSNSTANEVLGVVADTKGNFSAIQEALKSWRNARCLKNAEKSRNLSPTHIWLSKQKPGIYGHNESVAVGHNHTTRRHIGSHGHPHVGNGHARRHISFKNINARDGGSPSEKVLWETIRVFTGDSCASLAEKCGVSGNDFMDYNSRKSNLCSTLAEGQEVCCSRGTLPDRRPKPGDEGICAWKRVEAGEYCRLIAVTNGLELEDLSKFNQETWGWTGCNNLQAGLRICLSEGRPPMPEQVSNAVCGPTVPGTLPSVTG</sequence>
<feature type="domain" description="LysM" evidence="5">
    <location>
        <begin position="407"/>
        <end position="455"/>
    </location>
</feature>
<dbReference type="OrthoDB" id="4934367at2759"/>
<dbReference type="Proteomes" id="UP000594364">
    <property type="component" value="Chromosome 4"/>
</dbReference>
<keyword evidence="1" id="KW-0147">Chitin-binding</keyword>
<evidence type="ECO:0000313" key="7">
    <source>
        <dbReference type="Proteomes" id="UP000594364"/>
    </source>
</evidence>
<feature type="signal peptide" evidence="4">
    <location>
        <begin position="1"/>
        <end position="22"/>
    </location>
</feature>
<comment type="similarity">
    <text evidence="3">Belongs to the secreted LysM effector family.</text>
</comment>
<evidence type="ECO:0000313" key="6">
    <source>
        <dbReference type="EMBL" id="QPH06480.1"/>
    </source>
</evidence>
<dbReference type="Gene3D" id="3.10.350.10">
    <property type="entry name" value="LysM domain"/>
    <property type="match status" value="2"/>
</dbReference>
<dbReference type="PANTHER" id="PTHR47700">
    <property type="entry name" value="V CHITINASE, PUTATIVE (AFU_ORTHOLOGUE AFUA_6G13720)-RELATED"/>
    <property type="match status" value="1"/>
</dbReference>
<accession>A0A7S9PX28</accession>